<keyword evidence="2" id="KW-1185">Reference proteome</keyword>
<protein>
    <submittedName>
        <fullName evidence="1">DUF2840 domain-containing protein</fullName>
    </submittedName>
</protein>
<sequence>MVARHPANDSRSAPASPTTDALTHVELTWRAKQSEHRVRFGHPVARVRLGRDRRRISFAAGSIFAVIRWEANDFGTVLSRADILRAVGAGESCTTVPQVEPGGAILLTLSGWPKVERVLQAIDDVEQLGIDPADAAPEHWHHVHNRLSVNEAPRRYTHTRHQAWLKRRRIAP</sequence>
<accession>A0A7C9VHJ2</accession>
<proteinExistence type="predicted"/>
<comment type="caution">
    <text evidence="1">The sequence shown here is derived from an EMBL/GenBank/DDBJ whole genome shotgun (WGS) entry which is preliminary data.</text>
</comment>
<organism evidence="1 2">
    <name type="scientific">Candidatus Afipia apatlaquensis</name>
    <dbReference type="NCBI Taxonomy" id="2712852"/>
    <lineage>
        <taxon>Bacteria</taxon>
        <taxon>Pseudomonadati</taxon>
        <taxon>Pseudomonadota</taxon>
        <taxon>Alphaproteobacteria</taxon>
        <taxon>Hyphomicrobiales</taxon>
        <taxon>Nitrobacteraceae</taxon>
        <taxon>Afipia</taxon>
    </lineage>
</organism>
<evidence type="ECO:0000313" key="1">
    <source>
        <dbReference type="EMBL" id="NGX94730.1"/>
    </source>
</evidence>
<reference evidence="1" key="1">
    <citation type="submission" date="2020-02" db="EMBL/GenBank/DDBJ databases">
        <title>Draft genome sequence of Candidatus Afipia apatlaquensis IBT-C3, a potential strain for decolorization of textile dyes.</title>
        <authorList>
            <person name="Sanchez-Reyes A."/>
            <person name="Breton-Deval L."/>
            <person name="Mangelson H."/>
            <person name="Sanchez-Flores A."/>
        </authorList>
    </citation>
    <scope>NUCLEOTIDE SEQUENCE [LARGE SCALE GENOMIC DNA]</scope>
    <source>
        <strain evidence="1">IBT-C3</strain>
    </source>
</reference>
<dbReference type="Pfam" id="PF11000">
    <property type="entry name" value="DUF2840"/>
    <property type="match status" value="1"/>
</dbReference>
<gene>
    <name evidence="1" type="ORF">G4V63_05705</name>
</gene>
<dbReference type="InterPro" id="IPR021263">
    <property type="entry name" value="DUF2840"/>
</dbReference>
<name>A0A7C9VHJ2_9BRAD</name>
<dbReference type="AlphaFoldDB" id="A0A7C9VHJ2"/>
<dbReference type="Proteomes" id="UP000480266">
    <property type="component" value="Unassembled WGS sequence"/>
</dbReference>
<dbReference type="EMBL" id="JAAMRR010000292">
    <property type="protein sequence ID" value="NGX94730.1"/>
    <property type="molecule type" value="Genomic_DNA"/>
</dbReference>
<evidence type="ECO:0000313" key="2">
    <source>
        <dbReference type="Proteomes" id="UP000480266"/>
    </source>
</evidence>